<gene>
    <name evidence="1" type="ORF">BC938DRAFT_471494</name>
</gene>
<dbReference type="EMBL" id="RBNJ01011708">
    <property type="protein sequence ID" value="RUS25898.1"/>
    <property type="molecule type" value="Genomic_DNA"/>
</dbReference>
<organism evidence="1 2">
    <name type="scientific">Jimgerdemannia flammicorona</name>
    <dbReference type="NCBI Taxonomy" id="994334"/>
    <lineage>
        <taxon>Eukaryota</taxon>
        <taxon>Fungi</taxon>
        <taxon>Fungi incertae sedis</taxon>
        <taxon>Mucoromycota</taxon>
        <taxon>Mucoromycotina</taxon>
        <taxon>Endogonomycetes</taxon>
        <taxon>Endogonales</taxon>
        <taxon>Endogonaceae</taxon>
        <taxon>Jimgerdemannia</taxon>
    </lineage>
</organism>
<dbReference type="Proteomes" id="UP000274822">
    <property type="component" value="Unassembled WGS sequence"/>
</dbReference>
<dbReference type="AlphaFoldDB" id="A0A433Q7V9"/>
<proteinExistence type="predicted"/>
<comment type="caution">
    <text evidence="1">The sequence shown here is derived from an EMBL/GenBank/DDBJ whole genome shotgun (WGS) entry which is preliminary data.</text>
</comment>
<evidence type="ECO:0000313" key="1">
    <source>
        <dbReference type="EMBL" id="RUS25898.1"/>
    </source>
</evidence>
<protein>
    <submittedName>
        <fullName evidence="1">Uncharacterized protein</fullName>
    </submittedName>
</protein>
<name>A0A433Q7V9_9FUNG</name>
<evidence type="ECO:0000313" key="2">
    <source>
        <dbReference type="Proteomes" id="UP000274822"/>
    </source>
</evidence>
<sequence length="155" mass="17451">MLKNSKLESDPLYYYLVDHSGFHGPTSTLLADILPQILMALPKELSFELPKLSEKEAEYFDRLFTAENVDDVSAVTLEEKKNTKACQPNECIYILLAPLIDIIVSVVSDGRASLSSRDSVTMSRSNEFPESEHTYRNVVPFLDATIGSDDNYRIK</sequence>
<reference evidence="1 2" key="1">
    <citation type="journal article" date="2018" name="New Phytol.">
        <title>Phylogenomics of Endogonaceae and evolution of mycorrhizas within Mucoromycota.</title>
        <authorList>
            <person name="Chang Y."/>
            <person name="Desiro A."/>
            <person name="Na H."/>
            <person name="Sandor L."/>
            <person name="Lipzen A."/>
            <person name="Clum A."/>
            <person name="Barry K."/>
            <person name="Grigoriev I.V."/>
            <person name="Martin F.M."/>
            <person name="Stajich J.E."/>
            <person name="Smith M.E."/>
            <person name="Bonito G."/>
            <person name="Spatafora J.W."/>
        </authorList>
    </citation>
    <scope>NUCLEOTIDE SEQUENCE [LARGE SCALE GENOMIC DNA]</scope>
    <source>
        <strain evidence="1 2">AD002</strain>
    </source>
</reference>
<accession>A0A433Q7V9</accession>
<keyword evidence="2" id="KW-1185">Reference proteome</keyword>